<comment type="caution">
    <text evidence="1">The sequence shown here is derived from an EMBL/GenBank/DDBJ whole genome shotgun (WGS) entry which is preliminary data.</text>
</comment>
<dbReference type="Proteomes" id="UP000239539">
    <property type="component" value="Unassembled WGS sequence"/>
</dbReference>
<reference evidence="2" key="1">
    <citation type="journal article" date="2020" name="Int. J. Syst. Evol. Microbiol.">
        <title>Alteromonas alba sp. nov., a marine bacterium isolated from the seawater of the West Pacific Ocean.</title>
        <authorList>
            <person name="Sun C."/>
            <person name="Wu Y.-H."/>
            <person name="Xamxidin M."/>
            <person name="Cheng H."/>
            <person name="Xu X.-W."/>
        </authorList>
    </citation>
    <scope>NUCLEOTIDE SEQUENCE [LARGE SCALE GENOMIC DNA]</scope>
    <source>
        <strain evidence="2">9a2</strain>
    </source>
</reference>
<evidence type="ECO:0000313" key="2">
    <source>
        <dbReference type="Proteomes" id="UP000239539"/>
    </source>
</evidence>
<protein>
    <recommendedName>
        <fullName evidence="3">STAS/SEC14 domain-containing protein</fullName>
    </recommendedName>
</protein>
<dbReference type="RefSeq" id="WP_105930601.1">
    <property type="nucleotide sequence ID" value="NZ_PVNO01000024.1"/>
</dbReference>
<name>A0ABX5CNW9_9ALTE</name>
<accession>A0ABX5CNW9</accession>
<organism evidence="1 2">
    <name type="scientific">Alteromonas gracilis</name>
    <dbReference type="NCBI Taxonomy" id="1479524"/>
    <lineage>
        <taxon>Bacteria</taxon>
        <taxon>Pseudomonadati</taxon>
        <taxon>Pseudomonadota</taxon>
        <taxon>Gammaproteobacteria</taxon>
        <taxon>Alteromonadales</taxon>
        <taxon>Alteromonadaceae</taxon>
        <taxon>Alteromonas/Salinimonas group</taxon>
        <taxon>Alteromonas</taxon>
    </lineage>
</organism>
<evidence type="ECO:0008006" key="3">
    <source>
        <dbReference type="Google" id="ProtNLM"/>
    </source>
</evidence>
<keyword evidence="2" id="KW-1185">Reference proteome</keyword>
<proteinExistence type="predicted"/>
<evidence type="ECO:0000313" key="1">
    <source>
        <dbReference type="EMBL" id="PRO69279.1"/>
    </source>
</evidence>
<sequence>MQKHLSTSFINYDNGIVVSELHGTFNQKSAEEYQKALFSLVMSLNNQPFALLADISRVEGATPEAFDIVKRIINRLPEFGLVAKAYVYKGPVIKGMMFQRIPELKQLEYSFFTNRNTASDWLTKEYQRQISSHS</sequence>
<gene>
    <name evidence="1" type="ORF">C6Y39_07115</name>
</gene>
<dbReference type="EMBL" id="PVNO01000024">
    <property type="protein sequence ID" value="PRO69279.1"/>
    <property type="molecule type" value="Genomic_DNA"/>
</dbReference>